<gene>
    <name evidence="2" type="ORF">SAMN05660413_00924</name>
</gene>
<dbReference type="InterPro" id="IPR031165">
    <property type="entry name" value="GNAT_YJDJ"/>
</dbReference>
<proteinExistence type="predicted"/>
<protein>
    <recommendedName>
        <fullName evidence="1">N-acetyltransferase domain-containing protein</fullName>
    </recommendedName>
</protein>
<name>A0A1I4YTZ8_9FLAO</name>
<feature type="domain" description="N-acetyltransferase" evidence="1">
    <location>
        <begin position="6"/>
        <end position="93"/>
    </location>
</feature>
<dbReference type="SUPFAM" id="SSF55729">
    <property type="entry name" value="Acyl-CoA N-acyltransferases (Nat)"/>
    <property type="match status" value="1"/>
</dbReference>
<sequence length="94" mass="10852">MDIKHKETETRGMFYLENNDGVYAELTYTHKDNGILTIDHTEVIQNMEGQGIAGKLLKRTVEYARKQGLKIDPLCPYAEVQFERNESYQDVKAV</sequence>
<dbReference type="OrthoDB" id="9793389at2"/>
<dbReference type="PROSITE" id="PS51729">
    <property type="entry name" value="GNAT_YJDJ"/>
    <property type="match status" value="1"/>
</dbReference>
<dbReference type="AlphaFoldDB" id="A0A1I4YTZ8"/>
<evidence type="ECO:0000313" key="3">
    <source>
        <dbReference type="Proteomes" id="UP000199153"/>
    </source>
</evidence>
<dbReference type="EMBL" id="FOVL01000004">
    <property type="protein sequence ID" value="SFN41119.1"/>
    <property type="molecule type" value="Genomic_DNA"/>
</dbReference>
<dbReference type="Proteomes" id="UP000199153">
    <property type="component" value="Unassembled WGS sequence"/>
</dbReference>
<dbReference type="Pfam" id="PF14542">
    <property type="entry name" value="Acetyltransf_CG"/>
    <property type="match status" value="1"/>
</dbReference>
<dbReference type="PANTHER" id="PTHR31435:SF10">
    <property type="entry name" value="BSR4717 PROTEIN"/>
    <property type="match status" value="1"/>
</dbReference>
<reference evidence="2 3" key="1">
    <citation type="submission" date="2016-10" db="EMBL/GenBank/DDBJ databases">
        <authorList>
            <person name="de Groot N.N."/>
        </authorList>
    </citation>
    <scope>NUCLEOTIDE SEQUENCE [LARGE SCALE GENOMIC DNA]</scope>
    <source>
        <strain evidence="2 3">DSM 17794</strain>
    </source>
</reference>
<dbReference type="RefSeq" id="WP_093406489.1">
    <property type="nucleotide sequence ID" value="NZ_FOVL01000004.1"/>
</dbReference>
<dbReference type="Gene3D" id="3.40.630.30">
    <property type="match status" value="1"/>
</dbReference>
<keyword evidence="3" id="KW-1185">Reference proteome</keyword>
<accession>A0A1I4YTZ8</accession>
<dbReference type="CDD" id="cd04301">
    <property type="entry name" value="NAT_SF"/>
    <property type="match status" value="1"/>
</dbReference>
<organism evidence="2 3">
    <name type="scientific">Salegentibacter flavus</name>
    <dbReference type="NCBI Taxonomy" id="287099"/>
    <lineage>
        <taxon>Bacteria</taxon>
        <taxon>Pseudomonadati</taxon>
        <taxon>Bacteroidota</taxon>
        <taxon>Flavobacteriia</taxon>
        <taxon>Flavobacteriales</taxon>
        <taxon>Flavobacteriaceae</taxon>
        <taxon>Salegentibacter</taxon>
    </lineage>
</organism>
<evidence type="ECO:0000259" key="1">
    <source>
        <dbReference type="PROSITE" id="PS51729"/>
    </source>
</evidence>
<dbReference type="InterPro" id="IPR045057">
    <property type="entry name" value="Gcn5-rel_NAT"/>
</dbReference>
<dbReference type="STRING" id="287099.SAMN05660413_00924"/>
<dbReference type="InterPro" id="IPR016181">
    <property type="entry name" value="Acyl_CoA_acyltransferase"/>
</dbReference>
<dbReference type="PANTHER" id="PTHR31435">
    <property type="entry name" value="PROTEIN NATD1"/>
    <property type="match status" value="1"/>
</dbReference>
<evidence type="ECO:0000313" key="2">
    <source>
        <dbReference type="EMBL" id="SFN41119.1"/>
    </source>
</evidence>